<gene>
    <name evidence="2" type="ORF">ACJMK2_038801</name>
</gene>
<sequence>MENGTVIVKIRTTEFDIRNIPHIVSLGMFGVLITMKGRPPISFRCSHSGHLRKDCTEKGASYASPVAESSTENQPNTSSPSNPSRVAEEQDPTKTNVAPPKNICATVEEKALDTGKQCA</sequence>
<evidence type="ECO:0000256" key="1">
    <source>
        <dbReference type="SAM" id="MobiDB-lite"/>
    </source>
</evidence>
<evidence type="ECO:0008006" key="4">
    <source>
        <dbReference type="Google" id="ProtNLM"/>
    </source>
</evidence>
<protein>
    <recommendedName>
        <fullName evidence="4">CCHC-type domain-containing protein</fullName>
    </recommendedName>
</protein>
<evidence type="ECO:0000313" key="3">
    <source>
        <dbReference type="Proteomes" id="UP001634394"/>
    </source>
</evidence>
<dbReference type="AlphaFoldDB" id="A0ABD3WDF4"/>
<dbReference type="EMBL" id="JBJQND010000007">
    <property type="protein sequence ID" value="KAL3870757.1"/>
    <property type="molecule type" value="Genomic_DNA"/>
</dbReference>
<reference evidence="2 3" key="1">
    <citation type="submission" date="2024-11" db="EMBL/GenBank/DDBJ databases">
        <title>Chromosome-level genome assembly of the freshwater bivalve Anodonta woodiana.</title>
        <authorList>
            <person name="Chen X."/>
        </authorList>
    </citation>
    <scope>NUCLEOTIDE SEQUENCE [LARGE SCALE GENOMIC DNA]</scope>
    <source>
        <strain evidence="2">MN2024</strain>
        <tissue evidence="2">Gills</tissue>
    </source>
</reference>
<proteinExistence type="predicted"/>
<name>A0ABD3WDF4_SINWO</name>
<dbReference type="Proteomes" id="UP001634394">
    <property type="component" value="Unassembled WGS sequence"/>
</dbReference>
<evidence type="ECO:0000313" key="2">
    <source>
        <dbReference type="EMBL" id="KAL3870757.1"/>
    </source>
</evidence>
<accession>A0ABD3WDF4</accession>
<organism evidence="2 3">
    <name type="scientific">Sinanodonta woodiana</name>
    <name type="common">Chinese pond mussel</name>
    <name type="synonym">Anodonta woodiana</name>
    <dbReference type="NCBI Taxonomy" id="1069815"/>
    <lineage>
        <taxon>Eukaryota</taxon>
        <taxon>Metazoa</taxon>
        <taxon>Spiralia</taxon>
        <taxon>Lophotrochozoa</taxon>
        <taxon>Mollusca</taxon>
        <taxon>Bivalvia</taxon>
        <taxon>Autobranchia</taxon>
        <taxon>Heteroconchia</taxon>
        <taxon>Palaeoheterodonta</taxon>
        <taxon>Unionida</taxon>
        <taxon>Unionoidea</taxon>
        <taxon>Unionidae</taxon>
        <taxon>Unioninae</taxon>
        <taxon>Sinanodonta</taxon>
    </lineage>
</organism>
<feature type="region of interest" description="Disordered" evidence="1">
    <location>
        <begin position="56"/>
        <end position="102"/>
    </location>
</feature>
<feature type="compositionally biased region" description="Low complexity" evidence="1">
    <location>
        <begin position="68"/>
        <end position="84"/>
    </location>
</feature>
<keyword evidence="3" id="KW-1185">Reference proteome</keyword>
<comment type="caution">
    <text evidence="2">The sequence shown here is derived from an EMBL/GenBank/DDBJ whole genome shotgun (WGS) entry which is preliminary data.</text>
</comment>